<dbReference type="InterPro" id="IPR042088">
    <property type="entry name" value="OligoPept_F_C"/>
</dbReference>
<dbReference type="InterPro" id="IPR045090">
    <property type="entry name" value="Pept_M3A_M3B"/>
</dbReference>
<dbReference type="GO" id="GO:0006508">
    <property type="term" value="P:proteolysis"/>
    <property type="evidence" value="ECO:0007669"/>
    <property type="project" value="UniProtKB-KW"/>
</dbReference>
<evidence type="ECO:0000256" key="1">
    <source>
        <dbReference type="ARBA" id="ARBA00022670"/>
    </source>
</evidence>
<dbReference type="Proteomes" id="UP000293550">
    <property type="component" value="Unassembled WGS sequence"/>
</dbReference>
<comment type="similarity">
    <text evidence="6">Belongs to the peptidase M3 family.</text>
</comment>
<dbReference type="GO" id="GO:0006518">
    <property type="term" value="P:peptide metabolic process"/>
    <property type="evidence" value="ECO:0007669"/>
    <property type="project" value="TreeGrafter"/>
</dbReference>
<dbReference type="Pfam" id="PF01432">
    <property type="entry name" value="Peptidase_M3"/>
    <property type="match status" value="1"/>
</dbReference>
<dbReference type="GO" id="GO:0004222">
    <property type="term" value="F:metalloendopeptidase activity"/>
    <property type="evidence" value="ECO:0007669"/>
    <property type="project" value="InterPro"/>
</dbReference>
<evidence type="ECO:0000256" key="5">
    <source>
        <dbReference type="ARBA" id="ARBA00023049"/>
    </source>
</evidence>
<protein>
    <submittedName>
        <fullName evidence="9">M3 family oligoendopeptidase</fullName>
    </submittedName>
</protein>
<keyword evidence="3 6" id="KW-0378">Hydrolase</keyword>
<dbReference type="CDD" id="cd09610">
    <property type="entry name" value="M3B_PepF"/>
    <property type="match status" value="1"/>
</dbReference>
<dbReference type="InterPro" id="IPR001567">
    <property type="entry name" value="Pept_M3A_M3B_dom"/>
</dbReference>
<dbReference type="Gene3D" id="1.10.1370.20">
    <property type="entry name" value="Oligoendopeptidase f, C-terminal domain"/>
    <property type="match status" value="1"/>
</dbReference>
<reference evidence="9 10" key="1">
    <citation type="submission" date="2018-10" db="EMBL/GenBank/DDBJ databases">
        <title>An updated phylogeny of the Alphaproteobacteria reveals that the parasitic Rickettsiales and Holosporales have independent origins.</title>
        <authorList>
            <person name="Munoz-Gomez S.A."/>
            <person name="Hess S."/>
            <person name="Burger G."/>
            <person name="Lang B.F."/>
            <person name="Susko E."/>
            <person name="Slamovits C.H."/>
            <person name="Roger A.J."/>
        </authorList>
    </citation>
    <scope>NUCLEOTIDE SEQUENCE [LARGE SCALE GENOMIC DNA]</scope>
    <source>
        <strain evidence="9">HOLO01</strain>
    </source>
</reference>
<evidence type="ECO:0000256" key="2">
    <source>
        <dbReference type="ARBA" id="ARBA00022723"/>
    </source>
</evidence>
<dbReference type="EMBL" id="SCFB01000015">
    <property type="protein sequence ID" value="RZI45333.1"/>
    <property type="molecule type" value="Genomic_DNA"/>
</dbReference>
<evidence type="ECO:0000313" key="9">
    <source>
        <dbReference type="EMBL" id="RZI45333.1"/>
    </source>
</evidence>
<proteinExistence type="inferred from homology"/>
<feature type="domain" description="Peptidase M3A/M3B catalytic" evidence="7">
    <location>
        <begin position="206"/>
        <end position="583"/>
    </location>
</feature>
<evidence type="ECO:0000259" key="7">
    <source>
        <dbReference type="Pfam" id="PF01432"/>
    </source>
</evidence>
<evidence type="ECO:0000256" key="4">
    <source>
        <dbReference type="ARBA" id="ARBA00022833"/>
    </source>
</evidence>
<dbReference type="AlphaFoldDB" id="A0A4Q7DF64"/>
<keyword evidence="4 6" id="KW-0862">Zinc</keyword>
<organism evidence="9 10">
    <name type="scientific">Candidatus Finniella inopinata</name>
    <dbReference type="NCBI Taxonomy" id="1696036"/>
    <lineage>
        <taxon>Bacteria</taxon>
        <taxon>Pseudomonadati</taxon>
        <taxon>Pseudomonadota</taxon>
        <taxon>Alphaproteobacteria</taxon>
        <taxon>Holosporales</taxon>
        <taxon>Candidatus Paracaedibacteraceae</taxon>
        <taxon>Candidatus Finniella</taxon>
    </lineage>
</organism>
<accession>A0A4Q7DF64</accession>
<name>A0A4Q7DF64_9PROT</name>
<gene>
    <name evidence="9" type="ORF">EQU50_07320</name>
</gene>
<evidence type="ECO:0000313" key="10">
    <source>
        <dbReference type="Proteomes" id="UP000293550"/>
    </source>
</evidence>
<dbReference type="Gene3D" id="1.20.140.70">
    <property type="entry name" value="Oligopeptidase f, N-terminal domain"/>
    <property type="match status" value="1"/>
</dbReference>
<dbReference type="NCBIfam" id="TIGR02290">
    <property type="entry name" value="M3_fam_3"/>
    <property type="match status" value="1"/>
</dbReference>
<keyword evidence="5 6" id="KW-0482">Metalloprotease</keyword>
<feature type="domain" description="Oligopeptidase F N-terminal" evidence="8">
    <location>
        <begin position="121"/>
        <end position="190"/>
    </location>
</feature>
<dbReference type="SUPFAM" id="SSF55486">
    <property type="entry name" value="Metalloproteases ('zincins'), catalytic domain"/>
    <property type="match status" value="1"/>
</dbReference>
<dbReference type="PANTHER" id="PTHR11804">
    <property type="entry name" value="PROTEASE M3 THIMET OLIGOPEPTIDASE-RELATED"/>
    <property type="match status" value="1"/>
</dbReference>
<evidence type="ECO:0000256" key="3">
    <source>
        <dbReference type="ARBA" id="ARBA00022801"/>
    </source>
</evidence>
<dbReference type="InterPro" id="IPR013647">
    <property type="entry name" value="OligopepF_N_dom"/>
</dbReference>
<keyword evidence="10" id="KW-1185">Reference proteome</keyword>
<dbReference type="RefSeq" id="WP_130154473.1">
    <property type="nucleotide sequence ID" value="NZ_SCFB01000015.1"/>
</dbReference>
<comment type="caution">
    <text evidence="9">The sequence shown here is derived from an EMBL/GenBank/DDBJ whole genome shotgun (WGS) entry which is preliminary data.</text>
</comment>
<keyword evidence="1 6" id="KW-0645">Protease</keyword>
<dbReference type="OrthoDB" id="9766487at2"/>
<sequence length="600" mass="68464">MPDPVISLLSEENLPEWNLNSLYSSLNDPKIQIAIAACNQNTKQFVETYKGLFVSSGWNSEQLLSAIHDFDAIQEDIGRLVSFSSLLYYKNLNDTEVGQFYQHIQEEVTALSGHLIFFTLELNQIEDDLLEIAFNKTPSLRRYRPWLEKVRLFRPHQLSGDLEKLFLEKSLTSSQAWSRLYEETLASMTFSMNGDDLNLSQVTDLTNHPDRQIRQHAALALSKGLNAHLPLFTFITNTLAKDKETEDTWRHYASPVHERHLINQIEPQVVEALVEAVKSQYGRLSHRYYALKAKLLKLEHLDYWDRNAPLSQVPEQAISWLKARDIVLSAYEQFSPLMAQIGRQFFDNNWIDVPVKKGKTSGAFSHGTIPSANPFILLNYQGKTRDVMTLAHELGHGIHQILASKQGLLLASTPLTLAETASVFGEMLTFQSLLKSQNDPAVRRQLLAGKIDDMLNTVVRQIAFYDFEQQVHTLRRSKELSAENIGNLWLETQRQALGPAVHVDDICRPYWTYISHFIHSPFYVYAYAFGDCLVNSLYAVYQNQPEGFAEKYIDLLSAGGTKKYADLLQSFGLKADDPEFWNHGLSMIADFINQLELLVD</sequence>
<dbReference type="InterPro" id="IPR011977">
    <property type="entry name" value="Pept_M3B_clade3"/>
</dbReference>
<keyword evidence="2 6" id="KW-0479">Metal-binding</keyword>
<dbReference type="GO" id="GO:0046872">
    <property type="term" value="F:metal ion binding"/>
    <property type="evidence" value="ECO:0007669"/>
    <property type="project" value="UniProtKB-UniRule"/>
</dbReference>
<dbReference type="Pfam" id="PF08439">
    <property type="entry name" value="Peptidase_M3_N"/>
    <property type="match status" value="1"/>
</dbReference>
<dbReference type="PANTHER" id="PTHR11804:SF5">
    <property type="entry name" value="OLIGOENDOPEPTIDASE F"/>
    <property type="match status" value="1"/>
</dbReference>
<evidence type="ECO:0000259" key="8">
    <source>
        <dbReference type="Pfam" id="PF08439"/>
    </source>
</evidence>
<evidence type="ECO:0000256" key="6">
    <source>
        <dbReference type="RuleBase" id="RU003435"/>
    </source>
</evidence>
<comment type="cofactor">
    <cofactor evidence="6">
        <name>Zn(2+)</name>
        <dbReference type="ChEBI" id="CHEBI:29105"/>
    </cofactor>
    <text evidence="6">Binds 1 zinc ion.</text>
</comment>